<dbReference type="RefSeq" id="WP_038641226.1">
    <property type="nucleotide sequence ID" value="NZ_CP009888.1"/>
</dbReference>
<name>A0A0A7EFJ6_9GAMM</name>
<accession>A0A0A7EFJ6</accession>
<gene>
    <name evidence="3" type="ORF">OM33_09675</name>
</gene>
<dbReference type="SUPFAM" id="SSF52540">
    <property type="entry name" value="P-loop containing nucleoside triphosphate hydrolases"/>
    <property type="match status" value="1"/>
</dbReference>
<evidence type="ECO:0000259" key="2">
    <source>
        <dbReference type="Pfam" id="PF07693"/>
    </source>
</evidence>
<dbReference type="Proteomes" id="UP000030341">
    <property type="component" value="Chromosome 1"/>
</dbReference>
<dbReference type="Gene3D" id="3.40.50.300">
    <property type="entry name" value="P-loop containing nucleotide triphosphate hydrolases"/>
    <property type="match status" value="1"/>
</dbReference>
<evidence type="ECO:0000313" key="4">
    <source>
        <dbReference type="Proteomes" id="UP000030341"/>
    </source>
</evidence>
<reference evidence="3 4" key="1">
    <citation type="submission" date="2014-11" db="EMBL/GenBank/DDBJ databases">
        <title>Complete Genome Sequence of Pseudoalteromonas sp. Strain OCN003 Isolated from Kaneohe Bay, Oahu, Hawaii.</title>
        <authorList>
            <person name="Beurmann S."/>
            <person name="Videau P."/>
            <person name="Ushijima B."/>
            <person name="Smith A.M."/>
            <person name="Aeby G.S."/>
            <person name="Callahan S.M."/>
            <person name="Belcaid M."/>
        </authorList>
    </citation>
    <scope>NUCLEOTIDE SEQUENCE [LARGE SCALE GENOMIC DNA]</scope>
    <source>
        <strain evidence="3 4">OCN003</strain>
    </source>
</reference>
<sequence>MNFDWNDNLTCSFTNEEFTPDSLDRAKYAEYLTNYLKNYKNESYVFNINSPWGSGKTYFIKRWANTLAEKHPVIYFNSWKHDNNNEPLVLILSEIIKGLRILISGNTEKLNELQNKTVTVLKRVAPTLCKGVFQKLTGTSFDELVGNGQADEEESGDNKVGGELGAALAQALLDLHDEQAQAIESLKNEVELILEDVLTNDESERRKRRPMYVFIDELDRCRPTFAIELLEVIKHIFDIPKIIFVIATDTEQLQHSIKAVYGNDFAAEKYLMRFFNRSFSLPQPSQKEFLSNHRSFELISERLSSTSNLCLYEFTFDINVALVAYIFENLGIDLRTADQIIERVNSVLLNHESEKGVMLLIFLEALRVRKRTLFESLMNNKFGHQPTSDFHDITMDNSRKFDLVVSPRYMESAFFNGMSRNGRTREPRQALRTININTIAHECILIMSEREARLQSSSYSSFTSYLFESLNATDDYSLQRYKNYVEIASNLY</sequence>
<protein>
    <recommendedName>
        <fullName evidence="2">KAP NTPase domain-containing protein</fullName>
    </recommendedName>
</protein>
<dbReference type="eggNOG" id="COG4928">
    <property type="taxonomic scope" value="Bacteria"/>
</dbReference>
<dbReference type="STRING" id="1348114.OM33_09675"/>
<keyword evidence="1" id="KW-0175">Coiled coil</keyword>
<feature type="coiled-coil region" evidence="1">
    <location>
        <begin position="169"/>
        <end position="196"/>
    </location>
</feature>
<dbReference type="AlphaFoldDB" id="A0A0A7EFJ6"/>
<evidence type="ECO:0000313" key="3">
    <source>
        <dbReference type="EMBL" id="AIY65389.1"/>
    </source>
</evidence>
<keyword evidence="4" id="KW-1185">Reference proteome</keyword>
<dbReference type="OrthoDB" id="88903at2"/>
<dbReference type="Pfam" id="PF07693">
    <property type="entry name" value="KAP_NTPase"/>
    <property type="match status" value="1"/>
</dbReference>
<dbReference type="InterPro" id="IPR011646">
    <property type="entry name" value="KAP_P-loop"/>
</dbReference>
<dbReference type="InterPro" id="IPR027417">
    <property type="entry name" value="P-loop_NTPase"/>
</dbReference>
<dbReference type="EMBL" id="CP009888">
    <property type="protein sequence ID" value="AIY65389.1"/>
    <property type="molecule type" value="Genomic_DNA"/>
</dbReference>
<evidence type="ECO:0000256" key="1">
    <source>
        <dbReference type="SAM" id="Coils"/>
    </source>
</evidence>
<dbReference type="KEGG" id="pseo:OM33_09675"/>
<feature type="domain" description="KAP NTPase" evidence="2">
    <location>
        <begin position="25"/>
        <end position="290"/>
    </location>
</feature>
<organism evidence="3 4">
    <name type="scientific">Pseudoalteromonas piratica</name>
    <dbReference type="NCBI Taxonomy" id="1348114"/>
    <lineage>
        <taxon>Bacteria</taxon>
        <taxon>Pseudomonadati</taxon>
        <taxon>Pseudomonadota</taxon>
        <taxon>Gammaproteobacteria</taxon>
        <taxon>Alteromonadales</taxon>
        <taxon>Pseudoalteromonadaceae</taxon>
        <taxon>Pseudoalteromonas</taxon>
    </lineage>
</organism>
<dbReference type="HOGENOM" id="CLU_039725_3_0_6"/>
<proteinExistence type="predicted"/>